<comment type="caution">
    <text evidence="1">The sequence shown here is derived from an EMBL/GenBank/DDBJ whole genome shotgun (WGS) entry which is preliminary data.</text>
</comment>
<sequence>MLYSSGLHVWLISGLAGEATRYFLLATVPNDLSGNSIPMTCDP</sequence>
<protein>
    <submittedName>
        <fullName evidence="1">Uncharacterized protein</fullName>
    </submittedName>
</protein>
<dbReference type="EMBL" id="BAABRL010000008">
    <property type="protein sequence ID" value="GAA5496322.1"/>
    <property type="molecule type" value="Genomic_DNA"/>
</dbReference>
<dbReference type="Proteomes" id="UP001424741">
    <property type="component" value="Unassembled WGS sequence"/>
</dbReference>
<reference evidence="1 2" key="1">
    <citation type="submission" date="2024-02" db="EMBL/GenBank/DDBJ databases">
        <title>Rubritalea halochordaticola NBRC 107102.</title>
        <authorList>
            <person name="Ichikawa N."/>
            <person name="Katano-Makiyama Y."/>
            <person name="Hidaka K."/>
        </authorList>
    </citation>
    <scope>NUCLEOTIDE SEQUENCE [LARGE SCALE GENOMIC DNA]</scope>
    <source>
        <strain evidence="1 2">NBRC 107102</strain>
    </source>
</reference>
<gene>
    <name evidence="1" type="ORF">Rhal01_02505</name>
</gene>
<accession>A0ABP9V4Q8</accession>
<evidence type="ECO:0000313" key="2">
    <source>
        <dbReference type="Proteomes" id="UP001424741"/>
    </source>
</evidence>
<organism evidence="1 2">
    <name type="scientific">Rubritalea halochordaticola</name>
    <dbReference type="NCBI Taxonomy" id="714537"/>
    <lineage>
        <taxon>Bacteria</taxon>
        <taxon>Pseudomonadati</taxon>
        <taxon>Verrucomicrobiota</taxon>
        <taxon>Verrucomicrobiia</taxon>
        <taxon>Verrucomicrobiales</taxon>
        <taxon>Rubritaleaceae</taxon>
        <taxon>Rubritalea</taxon>
    </lineage>
</organism>
<keyword evidence="2" id="KW-1185">Reference proteome</keyword>
<evidence type="ECO:0000313" key="1">
    <source>
        <dbReference type="EMBL" id="GAA5496322.1"/>
    </source>
</evidence>
<name>A0ABP9V4Q8_9BACT</name>
<proteinExistence type="predicted"/>